<dbReference type="SUPFAM" id="SSF52540">
    <property type="entry name" value="P-loop containing nucleoside triphosphate hydrolases"/>
    <property type="match status" value="1"/>
</dbReference>
<dbReference type="GO" id="GO:0006260">
    <property type="term" value="P:DNA replication"/>
    <property type="evidence" value="ECO:0007669"/>
    <property type="project" value="UniProtKB-UniRule"/>
</dbReference>
<accession>A0A0A2GJ91</accession>
<feature type="domain" description="RecF/RecN/SMC N-terminal" evidence="11">
    <location>
        <begin position="3"/>
        <end position="47"/>
    </location>
</feature>
<keyword evidence="8 9" id="KW-0238">DNA-binding</keyword>
<reference evidence="12 13" key="1">
    <citation type="submission" date="2014-08" db="EMBL/GenBank/DDBJ databases">
        <title>Porphyromonas gulae strain:COT-052_OH3439 Genome sequencing.</title>
        <authorList>
            <person name="Wallis C."/>
            <person name="Deusch O."/>
            <person name="O'Flynn C."/>
            <person name="Davis I."/>
            <person name="Jospin G."/>
            <person name="Darling A.E."/>
            <person name="Coil D.A."/>
            <person name="Alexiev A."/>
            <person name="Horsfall A."/>
            <person name="Kirkwood N."/>
            <person name="Harris S."/>
            <person name="Eisen J.A."/>
        </authorList>
    </citation>
    <scope>NUCLEOTIDE SEQUENCE [LARGE SCALE GENOMIC DNA]</scope>
    <source>
        <strain evidence="13">COT-052 OH3439</strain>
    </source>
</reference>
<protein>
    <recommendedName>
        <fullName evidence="3 9">DNA replication and repair protein RecF</fullName>
    </recommendedName>
</protein>
<dbReference type="InterPro" id="IPR001238">
    <property type="entry name" value="DNA-binding_RecF"/>
</dbReference>
<dbReference type="GO" id="GO:0005524">
    <property type="term" value="F:ATP binding"/>
    <property type="evidence" value="ECO:0007669"/>
    <property type="project" value="UniProtKB-UniRule"/>
</dbReference>
<dbReference type="Gene3D" id="3.40.50.300">
    <property type="entry name" value="P-loop containing nucleotide triphosphate hydrolases"/>
    <property type="match status" value="1"/>
</dbReference>
<dbReference type="GO" id="GO:0005737">
    <property type="term" value="C:cytoplasm"/>
    <property type="evidence" value="ECO:0007669"/>
    <property type="project" value="UniProtKB-SubCell"/>
</dbReference>
<dbReference type="Gene3D" id="1.20.1050.90">
    <property type="entry name" value="RecF/RecN/SMC, N-terminal domain"/>
    <property type="match status" value="1"/>
</dbReference>
<dbReference type="Pfam" id="PF02463">
    <property type="entry name" value="SMC_N"/>
    <property type="match status" value="1"/>
</dbReference>
<evidence type="ECO:0000313" key="13">
    <source>
        <dbReference type="Proteomes" id="UP000030146"/>
    </source>
</evidence>
<name>A0A0A2GJ91_9PORP</name>
<evidence type="ECO:0000313" key="12">
    <source>
        <dbReference type="EMBL" id="KGN84571.1"/>
    </source>
</evidence>
<keyword evidence="9 10" id="KW-0742">SOS response</keyword>
<comment type="subcellular location">
    <subcellularLocation>
        <location evidence="1 9 10">Cytoplasm</location>
    </subcellularLocation>
</comment>
<evidence type="ECO:0000259" key="11">
    <source>
        <dbReference type="Pfam" id="PF02463"/>
    </source>
</evidence>
<dbReference type="PANTHER" id="PTHR32182">
    <property type="entry name" value="DNA REPLICATION AND REPAIR PROTEIN RECF"/>
    <property type="match status" value="1"/>
</dbReference>
<feature type="binding site" evidence="9">
    <location>
        <begin position="30"/>
        <end position="37"/>
    </location>
    <ligand>
        <name>ATP</name>
        <dbReference type="ChEBI" id="CHEBI:30616"/>
    </ligand>
</feature>
<evidence type="ECO:0000256" key="1">
    <source>
        <dbReference type="ARBA" id="ARBA00004496"/>
    </source>
</evidence>
<keyword evidence="9 10" id="KW-0234">DNA repair</keyword>
<evidence type="ECO:0000256" key="6">
    <source>
        <dbReference type="ARBA" id="ARBA00022741"/>
    </source>
</evidence>
<keyword evidence="9 10" id="KW-0227">DNA damage</keyword>
<evidence type="ECO:0000256" key="10">
    <source>
        <dbReference type="RuleBase" id="RU000578"/>
    </source>
</evidence>
<evidence type="ECO:0000256" key="4">
    <source>
        <dbReference type="ARBA" id="ARBA00022490"/>
    </source>
</evidence>
<dbReference type="HAMAP" id="MF_00365">
    <property type="entry name" value="RecF"/>
    <property type="match status" value="1"/>
</dbReference>
<comment type="caution">
    <text evidence="12">The sequence shown here is derived from an EMBL/GenBank/DDBJ whole genome shotgun (WGS) entry which is preliminary data.</text>
</comment>
<evidence type="ECO:0000256" key="8">
    <source>
        <dbReference type="ARBA" id="ARBA00023125"/>
    </source>
</evidence>
<dbReference type="Proteomes" id="UP000030146">
    <property type="component" value="Unassembled WGS sequence"/>
</dbReference>
<dbReference type="PATRIC" id="fig|111105.18.peg.426"/>
<keyword evidence="5 9" id="KW-0235">DNA replication</keyword>
<evidence type="ECO:0000256" key="7">
    <source>
        <dbReference type="ARBA" id="ARBA00022840"/>
    </source>
</evidence>
<dbReference type="GO" id="GO:0000731">
    <property type="term" value="P:DNA synthesis involved in DNA repair"/>
    <property type="evidence" value="ECO:0007669"/>
    <property type="project" value="TreeGrafter"/>
</dbReference>
<dbReference type="GO" id="GO:0009432">
    <property type="term" value="P:SOS response"/>
    <property type="evidence" value="ECO:0007669"/>
    <property type="project" value="UniProtKB-UniRule"/>
</dbReference>
<keyword evidence="4 9" id="KW-0963">Cytoplasm</keyword>
<dbReference type="EMBL" id="JRAK01000143">
    <property type="protein sequence ID" value="KGN84571.1"/>
    <property type="molecule type" value="Genomic_DNA"/>
</dbReference>
<organism evidence="12 13">
    <name type="scientific">Porphyromonas gulae</name>
    <dbReference type="NCBI Taxonomy" id="111105"/>
    <lineage>
        <taxon>Bacteria</taxon>
        <taxon>Pseudomonadati</taxon>
        <taxon>Bacteroidota</taxon>
        <taxon>Bacteroidia</taxon>
        <taxon>Bacteroidales</taxon>
        <taxon>Porphyromonadaceae</taxon>
        <taxon>Porphyromonas</taxon>
    </lineage>
</organism>
<evidence type="ECO:0000256" key="3">
    <source>
        <dbReference type="ARBA" id="ARBA00020170"/>
    </source>
</evidence>
<dbReference type="NCBIfam" id="TIGR00611">
    <property type="entry name" value="recf"/>
    <property type="match status" value="1"/>
</dbReference>
<dbReference type="GO" id="GO:0006302">
    <property type="term" value="P:double-strand break repair"/>
    <property type="evidence" value="ECO:0007669"/>
    <property type="project" value="TreeGrafter"/>
</dbReference>
<gene>
    <name evidence="9" type="primary">recF</name>
    <name evidence="12" type="ORF">HR15_10845</name>
</gene>
<proteinExistence type="inferred from homology"/>
<keyword evidence="7 9" id="KW-0067">ATP-binding</keyword>
<dbReference type="InterPro" id="IPR003395">
    <property type="entry name" value="RecF/RecN/SMC_N"/>
</dbReference>
<evidence type="ECO:0000256" key="2">
    <source>
        <dbReference type="ARBA" id="ARBA00008016"/>
    </source>
</evidence>
<dbReference type="PROSITE" id="PS00618">
    <property type="entry name" value="RECF_2"/>
    <property type="match status" value="1"/>
</dbReference>
<dbReference type="InterPro" id="IPR042174">
    <property type="entry name" value="RecF_2"/>
</dbReference>
<evidence type="ECO:0000256" key="5">
    <source>
        <dbReference type="ARBA" id="ARBA00022705"/>
    </source>
</evidence>
<dbReference type="InterPro" id="IPR027417">
    <property type="entry name" value="P-loop_NTPase"/>
</dbReference>
<keyword evidence="6 9" id="KW-0547">Nucleotide-binding</keyword>
<comment type="function">
    <text evidence="9 10">The RecF protein is involved in DNA metabolism; it is required for DNA replication and normal SOS inducibility. RecF binds preferentially to single-stranded, linear DNA. It also seems to bind ATP.</text>
</comment>
<sequence>MIIEELHIVNFKSIVAADCRFSPKVNCLVGNNGMGKTNLLDALHFLSFCRSHLSVPDNMVVKHGEEMALLQGLYRDESGDAVELLLSIRPGKHKVLRRNKKEYERLSDHIGRFPLVIVSPQDYQLILGGSDERRRFMDQQLCQQDPRYLSALIQYNRHLQQRNTMLKQDRHDDALMDVLELQMESYAAEIYNKRRCFVEDFLPVFNDLYSDISGSAEEVSLSYRSHLADGVPLGELLRRSRPKDYLLGFSSCGVHKDELEMLLGGVLIRKIGSEGQNKTFLISMKLAQFRHQQLHGHETPILLLDDIFDKLDATRVERIIRLVGGNGFGQIFITDTNRKYLDEIIASWSEDYRLFKIENGQIFQQ</sequence>
<evidence type="ECO:0000256" key="9">
    <source>
        <dbReference type="HAMAP-Rule" id="MF_00365"/>
    </source>
</evidence>
<dbReference type="GO" id="GO:0003697">
    <property type="term" value="F:single-stranded DNA binding"/>
    <property type="evidence" value="ECO:0007669"/>
    <property type="project" value="UniProtKB-UniRule"/>
</dbReference>
<dbReference type="RefSeq" id="WP_018964329.1">
    <property type="nucleotide sequence ID" value="NZ_JQJE01000020.1"/>
</dbReference>
<dbReference type="AlphaFoldDB" id="A0A0A2GJ91"/>
<comment type="similarity">
    <text evidence="2 9 10">Belongs to the RecF family.</text>
</comment>
<dbReference type="InterPro" id="IPR018078">
    <property type="entry name" value="DNA-binding_RecF_CS"/>
</dbReference>
<dbReference type="PROSITE" id="PS00617">
    <property type="entry name" value="RECF_1"/>
    <property type="match status" value="1"/>
</dbReference>
<dbReference type="PANTHER" id="PTHR32182:SF0">
    <property type="entry name" value="DNA REPLICATION AND REPAIR PROTEIN RECF"/>
    <property type="match status" value="1"/>
</dbReference>
<keyword evidence="13" id="KW-1185">Reference proteome</keyword>